<dbReference type="EMBL" id="JAGFEW010000051">
    <property type="protein sequence ID" value="MBV5097412.1"/>
    <property type="molecule type" value="Genomic_DNA"/>
</dbReference>
<comment type="caution">
    <text evidence="2">The sequence shown here is derived from an EMBL/GenBank/DDBJ whole genome shotgun (WGS) entry which is preliminary data.</text>
</comment>
<dbReference type="Pfam" id="PF11682">
    <property type="entry name" value="Zn_ribbon_11"/>
    <property type="match status" value="1"/>
</dbReference>
<reference evidence="2 3" key="1">
    <citation type="submission" date="2021-03" db="EMBL/GenBank/DDBJ databases">
        <title>Tenobrionicola molitorae gen. nov., sp. nov. and Tenobrionicola larvae sp. nov., isolated from larvae of the mealworm Tenobrio molitor L., a proposal to transfer Erwinia teleogrylli Liu et al. 2016 to a new genus Entomohabitans as Entomohabitans teleogrylli comb. nov.</title>
        <authorList>
            <person name="Lee S.D."/>
            <person name="Yang H.L."/>
            <person name="Kim I.S."/>
        </authorList>
    </citation>
    <scope>NUCLEOTIDE SEQUENCE [LARGE SCALE GENOMIC DNA]</scope>
    <source>
        <strain evidence="2 3">YMB-R21</strain>
    </source>
</reference>
<dbReference type="InterPro" id="IPR021696">
    <property type="entry name" value="DUF3279"/>
</dbReference>
<evidence type="ECO:0000259" key="1">
    <source>
        <dbReference type="Pfam" id="PF11682"/>
    </source>
</evidence>
<dbReference type="AlphaFoldDB" id="A0A949V1T8"/>
<protein>
    <recommendedName>
        <fullName evidence="1">DUF3279 domain-containing protein</fullName>
    </recommendedName>
</protein>
<dbReference type="RefSeq" id="WP_071888340.1">
    <property type="nucleotide sequence ID" value="NZ_JAGFEW010000051.1"/>
</dbReference>
<proteinExistence type="predicted"/>
<name>A0A949V1T8_9ENTR</name>
<sequence length="130" mass="15111">MNYFVLATHAVTVDGEWVTPESVQQVDFDSLLCIYCKLQIGVQFDPMTSTRTFVHIPRHINNVARLKTCRFNKLQTVPEQTSPKTIPPSEMRLRPTNTTIRQWRCCWCDTHWHGDKVCPKCSDLIYVLDV</sequence>
<dbReference type="Proteomes" id="UP000746420">
    <property type="component" value="Unassembled WGS sequence"/>
</dbReference>
<feature type="domain" description="DUF3279" evidence="1">
    <location>
        <begin position="101"/>
        <end position="126"/>
    </location>
</feature>
<accession>A0A949V1T8</accession>
<evidence type="ECO:0000313" key="2">
    <source>
        <dbReference type="EMBL" id="MBV5097412.1"/>
    </source>
</evidence>
<organism evidence="2 3">
    <name type="scientific">Tenebrionicola larvae</name>
    <dbReference type="NCBI Taxonomy" id="2815733"/>
    <lineage>
        <taxon>Bacteria</taxon>
        <taxon>Pseudomonadati</taxon>
        <taxon>Pseudomonadota</taxon>
        <taxon>Gammaproteobacteria</taxon>
        <taxon>Enterobacterales</taxon>
        <taxon>Enterobacteriaceae</taxon>
        <taxon>Tenebrionibacter/Tenebrionicola group</taxon>
        <taxon>Tenebrionicola</taxon>
    </lineage>
</organism>
<keyword evidence="3" id="KW-1185">Reference proteome</keyword>
<evidence type="ECO:0000313" key="3">
    <source>
        <dbReference type="Proteomes" id="UP000746420"/>
    </source>
</evidence>
<gene>
    <name evidence="2" type="ORF">JZ788_17210</name>
</gene>